<evidence type="ECO:0000313" key="1">
    <source>
        <dbReference type="EMBL" id="VEI04363.1"/>
    </source>
</evidence>
<sequence length="151" mass="16536">MVHTPPTATPQVHWASLDEIDPVVLYRLLWLRSEVFNGEQHCTDDDLDGRELDPSSRIGWVEVDDEPVATLRAFDEDGVTVLGRLATAAGHRGRGLAAALVRRAVAESAGRPVVLHAQAHLQGWYAGLGFVLDGEPFMEAGIPHVPMRLTR</sequence>
<dbReference type="OrthoDB" id="9796171at2"/>
<dbReference type="InterPro" id="IPR000182">
    <property type="entry name" value="GNAT_dom"/>
</dbReference>
<keyword evidence="1" id="KW-0012">Acyltransferase</keyword>
<dbReference type="Proteomes" id="UP000277858">
    <property type="component" value="Chromosome"/>
</dbReference>
<dbReference type="PROSITE" id="PS51186">
    <property type="entry name" value="GNAT"/>
    <property type="match status" value="1"/>
</dbReference>
<protein>
    <submittedName>
        <fullName evidence="1">Putative acyltransferase</fullName>
    </submittedName>
</protein>
<gene>
    <name evidence="1" type="ORF">NCTC13652_02594</name>
</gene>
<dbReference type="STRING" id="1122997.GCA_000425285_00514"/>
<dbReference type="Gene3D" id="3.40.630.30">
    <property type="match status" value="1"/>
</dbReference>
<proteinExistence type="predicted"/>
<dbReference type="InterPro" id="IPR016181">
    <property type="entry name" value="Acyl_CoA_acyltransferase"/>
</dbReference>
<organism evidence="1 2">
    <name type="scientific">Acidipropionibacterium jensenii</name>
    <dbReference type="NCBI Taxonomy" id="1749"/>
    <lineage>
        <taxon>Bacteria</taxon>
        <taxon>Bacillati</taxon>
        <taxon>Actinomycetota</taxon>
        <taxon>Actinomycetes</taxon>
        <taxon>Propionibacteriales</taxon>
        <taxon>Propionibacteriaceae</taxon>
        <taxon>Acidipropionibacterium</taxon>
    </lineage>
</organism>
<dbReference type="Pfam" id="PF13673">
    <property type="entry name" value="Acetyltransf_10"/>
    <property type="match status" value="1"/>
</dbReference>
<keyword evidence="2" id="KW-1185">Reference proteome</keyword>
<dbReference type="EMBL" id="LR134473">
    <property type="protein sequence ID" value="VEI04363.1"/>
    <property type="molecule type" value="Genomic_DNA"/>
</dbReference>
<evidence type="ECO:0000313" key="2">
    <source>
        <dbReference type="Proteomes" id="UP000277858"/>
    </source>
</evidence>
<keyword evidence="1" id="KW-0808">Transferase</keyword>
<dbReference type="SUPFAM" id="SSF55729">
    <property type="entry name" value="Acyl-CoA N-acyltransferases (Nat)"/>
    <property type="match status" value="1"/>
</dbReference>
<dbReference type="GeneID" id="82885296"/>
<accession>A0A448P2B1</accession>
<dbReference type="AlphaFoldDB" id="A0A448P2B1"/>
<name>A0A448P2B1_9ACTN</name>
<reference evidence="1 2" key="1">
    <citation type="submission" date="2018-12" db="EMBL/GenBank/DDBJ databases">
        <authorList>
            <consortium name="Pathogen Informatics"/>
        </authorList>
    </citation>
    <scope>NUCLEOTIDE SEQUENCE [LARGE SCALE GENOMIC DNA]</scope>
    <source>
        <strain evidence="1 2">NCTC13652</strain>
    </source>
</reference>
<dbReference type="RefSeq" id="WP_036980737.1">
    <property type="nucleotide sequence ID" value="NZ_CP040635.1"/>
</dbReference>
<dbReference type="GO" id="GO:0016747">
    <property type="term" value="F:acyltransferase activity, transferring groups other than amino-acyl groups"/>
    <property type="evidence" value="ECO:0007669"/>
    <property type="project" value="InterPro"/>
</dbReference>